<dbReference type="Gene3D" id="3.40.50.10490">
    <property type="entry name" value="Glucose-6-phosphate isomerase like protein, domain 1"/>
    <property type="match status" value="2"/>
</dbReference>
<proteinExistence type="inferred from homology"/>
<comment type="function">
    <text evidence="8">Catalyzes the reversible isomerization of glucose-6-phosphate to fructose-6-phosphate.</text>
</comment>
<keyword evidence="5 8" id="KW-0324">Glycolysis</keyword>
<feature type="active site" evidence="8">
    <location>
        <position position="515"/>
    </location>
</feature>
<gene>
    <name evidence="8 10" type="primary">pgi</name>
    <name evidence="10" type="ORF">K3U94_04875</name>
</gene>
<dbReference type="GO" id="GO:0097367">
    <property type="term" value="F:carbohydrate derivative binding"/>
    <property type="evidence" value="ECO:0007669"/>
    <property type="project" value="InterPro"/>
</dbReference>
<evidence type="ECO:0000256" key="1">
    <source>
        <dbReference type="ARBA" id="ARBA00004926"/>
    </source>
</evidence>
<evidence type="ECO:0000256" key="6">
    <source>
        <dbReference type="ARBA" id="ARBA00023235"/>
    </source>
</evidence>
<accession>A0A9X7ZH59</accession>
<dbReference type="GO" id="GO:0005829">
    <property type="term" value="C:cytosol"/>
    <property type="evidence" value="ECO:0007669"/>
    <property type="project" value="TreeGrafter"/>
</dbReference>
<dbReference type="PROSITE" id="PS00174">
    <property type="entry name" value="P_GLUCOSE_ISOMERASE_2"/>
    <property type="match status" value="1"/>
</dbReference>
<dbReference type="Gene3D" id="1.10.1390.10">
    <property type="match status" value="1"/>
</dbReference>
<dbReference type="InterPro" id="IPR023096">
    <property type="entry name" value="G6P_Isomerase_C"/>
</dbReference>
<organism evidence="10 11">
    <name type="scientific">Mycolicibacter heraklionensis</name>
    <dbReference type="NCBI Taxonomy" id="512402"/>
    <lineage>
        <taxon>Bacteria</taxon>
        <taxon>Bacillati</taxon>
        <taxon>Actinomycetota</taxon>
        <taxon>Actinomycetes</taxon>
        <taxon>Mycobacteriales</taxon>
        <taxon>Mycobacteriaceae</taxon>
        <taxon>Mycolicibacter</taxon>
    </lineage>
</organism>
<reference evidence="10" key="1">
    <citation type="submission" date="2021-08" db="EMBL/GenBank/DDBJ databases">
        <title>Whole genome sequencing of non-tuberculosis mycobacteria type-strains.</title>
        <authorList>
            <person name="Igarashi Y."/>
            <person name="Osugi A."/>
            <person name="Mitarai S."/>
        </authorList>
    </citation>
    <scope>NUCLEOTIDE SEQUENCE</scope>
    <source>
        <strain evidence="10">JCM 30995</strain>
    </source>
</reference>
<dbReference type="PROSITE" id="PS00765">
    <property type="entry name" value="P_GLUCOSE_ISOMERASE_1"/>
    <property type="match status" value="1"/>
</dbReference>
<comment type="pathway">
    <text evidence="1 8 9">Carbohydrate degradation; glycolysis; D-glyceraldehyde 3-phosphate and glycerone phosphate from D-glucose: step 2/4.</text>
</comment>
<dbReference type="GO" id="GO:0006096">
    <property type="term" value="P:glycolytic process"/>
    <property type="evidence" value="ECO:0007669"/>
    <property type="project" value="UniProtKB-UniRule"/>
</dbReference>
<evidence type="ECO:0000256" key="4">
    <source>
        <dbReference type="ARBA" id="ARBA00022490"/>
    </source>
</evidence>
<feature type="active site" evidence="8">
    <location>
        <position position="389"/>
    </location>
</feature>
<evidence type="ECO:0000256" key="2">
    <source>
        <dbReference type="ARBA" id="ARBA00006604"/>
    </source>
</evidence>
<dbReference type="Proteomes" id="UP000825008">
    <property type="component" value="Chromosome"/>
</dbReference>
<dbReference type="EC" id="5.3.1.9" evidence="8"/>
<evidence type="ECO:0000256" key="5">
    <source>
        <dbReference type="ARBA" id="ARBA00023152"/>
    </source>
</evidence>
<protein>
    <recommendedName>
        <fullName evidence="8">Glucose-6-phosphate isomerase</fullName>
        <shortName evidence="8">GPI</shortName>
        <ecNumber evidence="8">5.3.1.9</ecNumber>
    </recommendedName>
    <alternativeName>
        <fullName evidence="8">Phosphoglucose isomerase</fullName>
        <shortName evidence="8">PGI</shortName>
    </alternativeName>
    <alternativeName>
        <fullName evidence="8">Phosphohexose isomerase</fullName>
        <shortName evidence="8">PHI</shortName>
    </alternativeName>
</protein>
<name>A0A9X7ZH59_9MYCO</name>
<dbReference type="RefSeq" id="WP_220695765.1">
    <property type="nucleotide sequence ID" value="NZ_CP080997.1"/>
</dbReference>
<dbReference type="PROSITE" id="PS51463">
    <property type="entry name" value="P_GLUCOSE_ISOMERASE_3"/>
    <property type="match status" value="1"/>
</dbReference>
<dbReference type="FunFam" id="3.40.50.10490:FF:000018">
    <property type="entry name" value="Glucose-6-phosphate isomerase"/>
    <property type="match status" value="1"/>
</dbReference>
<evidence type="ECO:0000313" key="10">
    <source>
        <dbReference type="EMBL" id="QZA08630.1"/>
    </source>
</evidence>
<dbReference type="Pfam" id="PF00342">
    <property type="entry name" value="PGI"/>
    <property type="match status" value="1"/>
</dbReference>
<dbReference type="InterPro" id="IPR035476">
    <property type="entry name" value="SIS_PGI_1"/>
</dbReference>
<dbReference type="CDD" id="cd05016">
    <property type="entry name" value="SIS_PGI_2"/>
    <property type="match status" value="1"/>
</dbReference>
<dbReference type="NCBIfam" id="NF001211">
    <property type="entry name" value="PRK00179.1"/>
    <property type="match status" value="1"/>
</dbReference>
<sequence>MSSVTQIPDISTTPAWEALRKHHQQIGDTHLRQFFDDDPERGARFTVTVGDLYIDYSKHRITAETVRLLVDLARTAGLEDRRDAMFAGVHINTSEDRAVLHTALRLPRNADLHVDGQDVVADVHAVLDAMGDFTDRLRSGEWVGATGKRIRCVVNIGIGGSDLGPVMVDRALRHYADAGISARFVSNVDPADLTAKLAGLDPATTLFVVASKTFSTLETLTNATAARRWLTDALGDAAVSKHFVAVSTNAALVEEFGIDTANMFGFWDWVGGRYSVDSAIGLSVMAVIGRERFAEFLSGFHIVDEHFRTAPLESNAPALLGLIGLWYSNFFGAQSRAVLPYSNDLDRFAAYLQQLTMESNGKSTRVDGTAVSTDTGEIYWGEPGTNGQHAFYQLLHQGTRLIPADFIGFSQPVDDLATADGTGSMHDLLMSNFFAQTQVLAFGKSAEEIAAEGTSPDVVPHKVMPGNRPTTSILATQLTPSVLGQLIALYEHQVFTEGVVWGIDSFDQWGVELGKTQAKALLPVLTEDAAPPRQTDSSTDALVRRYRVERGRAS</sequence>
<dbReference type="PANTHER" id="PTHR11469:SF1">
    <property type="entry name" value="GLUCOSE-6-PHOSPHATE ISOMERASE"/>
    <property type="match status" value="1"/>
</dbReference>
<dbReference type="GO" id="GO:0006094">
    <property type="term" value="P:gluconeogenesis"/>
    <property type="evidence" value="ECO:0007669"/>
    <property type="project" value="UniProtKB-UniRule"/>
</dbReference>
<evidence type="ECO:0000256" key="7">
    <source>
        <dbReference type="ARBA" id="ARBA00029321"/>
    </source>
</evidence>
<dbReference type="GO" id="GO:0051156">
    <property type="term" value="P:glucose 6-phosphate metabolic process"/>
    <property type="evidence" value="ECO:0007669"/>
    <property type="project" value="TreeGrafter"/>
</dbReference>
<dbReference type="PRINTS" id="PR00662">
    <property type="entry name" value="G6PISOMERASE"/>
</dbReference>
<keyword evidence="6 8" id="KW-0413">Isomerase</keyword>
<evidence type="ECO:0000256" key="3">
    <source>
        <dbReference type="ARBA" id="ARBA00022432"/>
    </source>
</evidence>
<comment type="subcellular location">
    <subcellularLocation>
        <location evidence="8">Cytoplasm</location>
    </subcellularLocation>
</comment>
<dbReference type="AlphaFoldDB" id="A0A9X7ZH59"/>
<evidence type="ECO:0000256" key="8">
    <source>
        <dbReference type="HAMAP-Rule" id="MF_00473"/>
    </source>
</evidence>
<feature type="active site" description="Proton donor" evidence="8">
    <location>
        <position position="358"/>
    </location>
</feature>
<comment type="catalytic activity">
    <reaction evidence="7 8 9">
        <text>alpha-D-glucose 6-phosphate = beta-D-fructose 6-phosphate</text>
        <dbReference type="Rhea" id="RHEA:11816"/>
        <dbReference type="ChEBI" id="CHEBI:57634"/>
        <dbReference type="ChEBI" id="CHEBI:58225"/>
        <dbReference type="EC" id="5.3.1.9"/>
    </reaction>
</comment>
<dbReference type="GO" id="GO:0048029">
    <property type="term" value="F:monosaccharide binding"/>
    <property type="evidence" value="ECO:0007669"/>
    <property type="project" value="TreeGrafter"/>
</dbReference>
<dbReference type="InterPro" id="IPR046348">
    <property type="entry name" value="SIS_dom_sf"/>
</dbReference>
<dbReference type="GO" id="GO:0004347">
    <property type="term" value="F:glucose-6-phosphate isomerase activity"/>
    <property type="evidence" value="ECO:0007669"/>
    <property type="project" value="UniProtKB-UniRule"/>
</dbReference>
<dbReference type="EMBL" id="CP080997">
    <property type="protein sequence ID" value="QZA08630.1"/>
    <property type="molecule type" value="Genomic_DNA"/>
</dbReference>
<dbReference type="KEGG" id="mher:K3U94_04875"/>
<keyword evidence="3 8" id="KW-0312">Gluconeogenesis</keyword>
<keyword evidence="4 8" id="KW-0963">Cytoplasm</keyword>
<evidence type="ECO:0000256" key="9">
    <source>
        <dbReference type="RuleBase" id="RU000612"/>
    </source>
</evidence>
<dbReference type="InterPro" id="IPR001672">
    <property type="entry name" value="G6P_Isomerase"/>
</dbReference>
<dbReference type="CDD" id="cd05015">
    <property type="entry name" value="SIS_PGI_1"/>
    <property type="match status" value="1"/>
</dbReference>
<comment type="similarity">
    <text evidence="2 8 9">Belongs to the GPI family.</text>
</comment>
<dbReference type="PANTHER" id="PTHR11469">
    <property type="entry name" value="GLUCOSE-6-PHOSPHATE ISOMERASE"/>
    <property type="match status" value="1"/>
</dbReference>
<dbReference type="SUPFAM" id="SSF53697">
    <property type="entry name" value="SIS domain"/>
    <property type="match status" value="1"/>
</dbReference>
<dbReference type="HAMAP" id="MF_00473">
    <property type="entry name" value="G6P_isomerase"/>
    <property type="match status" value="1"/>
</dbReference>
<comment type="pathway">
    <text evidence="8">Carbohydrate biosynthesis; gluconeogenesis.</text>
</comment>
<dbReference type="InterPro" id="IPR018189">
    <property type="entry name" value="Phosphoglucose_isomerase_CS"/>
</dbReference>
<evidence type="ECO:0000313" key="11">
    <source>
        <dbReference type="Proteomes" id="UP000825008"/>
    </source>
</evidence>
<dbReference type="InterPro" id="IPR035482">
    <property type="entry name" value="SIS_PGI_2"/>
</dbReference>